<protein>
    <submittedName>
        <fullName evidence="1">Uncharacterized protein</fullName>
    </submittedName>
</protein>
<gene>
    <name evidence="1" type="ORF">CEXT_649331</name>
</gene>
<proteinExistence type="predicted"/>
<organism evidence="1 2">
    <name type="scientific">Caerostris extrusa</name>
    <name type="common">Bark spider</name>
    <name type="synonym">Caerostris bankana</name>
    <dbReference type="NCBI Taxonomy" id="172846"/>
    <lineage>
        <taxon>Eukaryota</taxon>
        <taxon>Metazoa</taxon>
        <taxon>Ecdysozoa</taxon>
        <taxon>Arthropoda</taxon>
        <taxon>Chelicerata</taxon>
        <taxon>Arachnida</taxon>
        <taxon>Araneae</taxon>
        <taxon>Araneomorphae</taxon>
        <taxon>Entelegynae</taxon>
        <taxon>Araneoidea</taxon>
        <taxon>Araneidae</taxon>
        <taxon>Caerostris</taxon>
    </lineage>
</organism>
<sequence>MVCKHHPLKPNASPDLSPPRFGGWARSWEHWFDPQALALRYAGSDTRCGWARRSQIAARTDTGLPTWSAARRDHKLYSAEKRSAHFSEKKNNIIMFMAQKLKI</sequence>
<accession>A0AAV4Y292</accession>
<evidence type="ECO:0000313" key="2">
    <source>
        <dbReference type="Proteomes" id="UP001054945"/>
    </source>
</evidence>
<evidence type="ECO:0000313" key="1">
    <source>
        <dbReference type="EMBL" id="GIZ00280.1"/>
    </source>
</evidence>
<dbReference type="EMBL" id="BPLR01001143">
    <property type="protein sequence ID" value="GIZ00280.1"/>
    <property type="molecule type" value="Genomic_DNA"/>
</dbReference>
<dbReference type="AlphaFoldDB" id="A0AAV4Y292"/>
<name>A0AAV4Y292_CAEEX</name>
<dbReference type="Proteomes" id="UP001054945">
    <property type="component" value="Unassembled WGS sequence"/>
</dbReference>
<keyword evidence="2" id="KW-1185">Reference proteome</keyword>
<reference evidence="1 2" key="1">
    <citation type="submission" date="2021-06" db="EMBL/GenBank/DDBJ databases">
        <title>Caerostris extrusa draft genome.</title>
        <authorList>
            <person name="Kono N."/>
            <person name="Arakawa K."/>
        </authorList>
    </citation>
    <scope>NUCLEOTIDE SEQUENCE [LARGE SCALE GENOMIC DNA]</scope>
</reference>
<comment type="caution">
    <text evidence="1">The sequence shown here is derived from an EMBL/GenBank/DDBJ whole genome shotgun (WGS) entry which is preliminary data.</text>
</comment>